<name>A0A0P9GSF2_9BACL</name>
<keyword evidence="2" id="KW-1185">Reference proteome</keyword>
<protein>
    <submittedName>
        <fullName evidence="1">Uncharacterized protein</fullName>
    </submittedName>
</protein>
<reference evidence="1 2" key="1">
    <citation type="submission" date="2015-09" db="EMBL/GenBank/DDBJ databases">
        <title>Draft genome sequence of Alicyclobacillus ferrooxydans DSM 22381.</title>
        <authorList>
            <person name="Hemp J."/>
        </authorList>
    </citation>
    <scope>NUCLEOTIDE SEQUENCE [LARGE SCALE GENOMIC DNA]</scope>
    <source>
        <strain evidence="1 2">TC-34</strain>
    </source>
</reference>
<comment type="caution">
    <text evidence="1">The sequence shown here is derived from an EMBL/GenBank/DDBJ whole genome shotgun (WGS) entry which is preliminary data.</text>
</comment>
<dbReference type="STRING" id="471514.AN477_09595"/>
<dbReference type="Proteomes" id="UP000050482">
    <property type="component" value="Unassembled WGS sequence"/>
</dbReference>
<evidence type="ECO:0000313" key="1">
    <source>
        <dbReference type="EMBL" id="KPV43962.1"/>
    </source>
</evidence>
<organism evidence="1 2">
    <name type="scientific">Alicyclobacillus ferrooxydans</name>
    <dbReference type="NCBI Taxonomy" id="471514"/>
    <lineage>
        <taxon>Bacteria</taxon>
        <taxon>Bacillati</taxon>
        <taxon>Bacillota</taxon>
        <taxon>Bacilli</taxon>
        <taxon>Bacillales</taxon>
        <taxon>Alicyclobacillaceae</taxon>
        <taxon>Alicyclobacillus</taxon>
    </lineage>
</organism>
<dbReference type="EMBL" id="LJCO01000042">
    <property type="protein sequence ID" value="KPV43962.1"/>
    <property type="molecule type" value="Genomic_DNA"/>
</dbReference>
<proteinExistence type="predicted"/>
<accession>A0A0P9GSF2</accession>
<dbReference type="AlphaFoldDB" id="A0A0P9GSF2"/>
<sequence>MRVGLILSGNSSLIMTGQKCTRPQSLEVLIGNDSPVVLTIQKSKQVATALHSGEKLAIYDFTYEQYFSWVHSPRILIRKERGKINNFDVSHLTDTGSRAADRIQKQDAARSGKTVLLSKQPWALN</sequence>
<evidence type="ECO:0000313" key="2">
    <source>
        <dbReference type="Proteomes" id="UP000050482"/>
    </source>
</evidence>
<dbReference type="PATRIC" id="fig|471514.4.peg.494"/>
<gene>
    <name evidence="1" type="ORF">AN477_09595</name>
</gene>